<reference evidence="10" key="1">
    <citation type="submission" date="2022-08" db="EMBL/GenBank/DDBJ databases">
        <title>Catabolic pathway analysis in culturable SAR92 clade bacteria reveals their overlooked roles in DMSP degradation in coastal seas.</title>
        <authorList>
            <person name="He X."/>
            <person name="Zhang X."/>
            <person name="Zhang Y."/>
        </authorList>
    </citation>
    <scope>NUCLEOTIDE SEQUENCE</scope>
    <source>
        <strain evidence="10">H455</strain>
    </source>
</reference>
<feature type="transmembrane region" description="Helical" evidence="8">
    <location>
        <begin position="201"/>
        <end position="220"/>
    </location>
</feature>
<keyword evidence="5" id="KW-0408">Iron</keyword>
<name>A0ABY5TN43_9GAMM</name>
<keyword evidence="8" id="KW-0472">Membrane</keyword>
<dbReference type="InterPro" id="IPR014116">
    <property type="entry name" value="Cyt_c_oxidase_cbb3_FixG"/>
</dbReference>
<dbReference type="PANTHER" id="PTHR30176:SF3">
    <property type="entry name" value="FERREDOXIN-TYPE PROTEIN NAPH"/>
    <property type="match status" value="1"/>
</dbReference>
<feature type="region of interest" description="Disordered" evidence="7">
    <location>
        <begin position="1"/>
        <end position="20"/>
    </location>
</feature>
<dbReference type="Pfam" id="PF12801">
    <property type="entry name" value="Fer4_5"/>
    <property type="match status" value="1"/>
</dbReference>
<keyword evidence="8" id="KW-1133">Transmembrane helix</keyword>
<dbReference type="Pfam" id="PF13746">
    <property type="entry name" value="Fer4_18"/>
    <property type="match status" value="1"/>
</dbReference>
<evidence type="ECO:0000256" key="7">
    <source>
        <dbReference type="SAM" id="MobiDB-lite"/>
    </source>
</evidence>
<evidence type="ECO:0000313" key="11">
    <source>
        <dbReference type="Proteomes" id="UP001059934"/>
    </source>
</evidence>
<feature type="domain" description="4Fe-4S ferredoxin-type" evidence="9">
    <location>
        <begin position="269"/>
        <end position="297"/>
    </location>
</feature>
<dbReference type="InterPro" id="IPR051684">
    <property type="entry name" value="Electron_Trans/Redox"/>
</dbReference>
<dbReference type="InterPro" id="IPR032879">
    <property type="entry name" value="FixG_C"/>
</dbReference>
<keyword evidence="11" id="KW-1185">Reference proteome</keyword>
<feature type="transmembrane region" description="Helical" evidence="8">
    <location>
        <begin position="99"/>
        <end position="119"/>
    </location>
</feature>
<evidence type="ECO:0000256" key="3">
    <source>
        <dbReference type="ARBA" id="ARBA00022723"/>
    </source>
</evidence>
<dbReference type="Proteomes" id="UP001059934">
    <property type="component" value="Chromosome"/>
</dbReference>
<dbReference type="InterPro" id="IPR013783">
    <property type="entry name" value="Ig-like_fold"/>
</dbReference>
<keyword evidence="3" id="KW-0479">Metal-binding</keyword>
<sequence length="483" mass="55053">MDKMPSSLPSQPESAKPQAAPANEAIHVLNLYQTADKIYTRSLEGFYRSLRRWTWIPMLASYFLIPWLNIDGRQAVWFDLAERKFHIFWLTLWPQDLPFLAALLIISAFGLFTITNLAGRVWCGFSCPQTVWTSIFIAVEEWFEGDRNKRIKLDAQPWSVNKLARKSAVQLCWLLISLATGLTFVGYFNPIRELVPDLLQLTIGGAALFWLLLFTALTWANAGLMREQICLYVCPYARFQSVMFDSDTLIVSYDKARGEQRGSRKINQDPRQLGLGDCVDCTLCVQVCPTGIDIRDGLQYECISCGLCIDACNTVMDKMHYPTGLISFTTENSLEKGTRFRLLRPRLLAYFAVLVLMCSVFVYEIGSRVALEIDVVRDRNMLYRVTEGGFVENSYKLKINNMDQRDHQYSISITSDQELIYRGQSEVGVAEGEAVEMLVRLLLPIDQITETNREVEFVVTATTEPALQNSEISRFIAPLKNRD</sequence>
<dbReference type="PANTHER" id="PTHR30176">
    <property type="entry name" value="FERREDOXIN-TYPE PROTEIN NAPH"/>
    <property type="match status" value="1"/>
</dbReference>
<dbReference type="EMBL" id="CP103416">
    <property type="protein sequence ID" value="UVW34770.1"/>
    <property type="molecule type" value="Genomic_DNA"/>
</dbReference>
<dbReference type="PROSITE" id="PS00198">
    <property type="entry name" value="4FE4S_FER_1"/>
    <property type="match status" value="1"/>
</dbReference>
<dbReference type="Pfam" id="PF11614">
    <property type="entry name" value="FixG_C"/>
    <property type="match status" value="1"/>
</dbReference>
<dbReference type="SUPFAM" id="SSF54862">
    <property type="entry name" value="4Fe-4S ferredoxins"/>
    <property type="match status" value="1"/>
</dbReference>
<proteinExistence type="predicted"/>
<dbReference type="InterPro" id="IPR017896">
    <property type="entry name" value="4Fe4S_Fe-S-bd"/>
</dbReference>
<evidence type="ECO:0000259" key="9">
    <source>
        <dbReference type="PROSITE" id="PS51379"/>
    </source>
</evidence>
<keyword evidence="4" id="KW-0249">Electron transport</keyword>
<keyword evidence="6" id="KW-0411">Iron-sulfur</keyword>
<evidence type="ECO:0000256" key="5">
    <source>
        <dbReference type="ARBA" id="ARBA00023004"/>
    </source>
</evidence>
<feature type="transmembrane region" description="Helical" evidence="8">
    <location>
        <begin position="347"/>
        <end position="366"/>
    </location>
</feature>
<evidence type="ECO:0000256" key="4">
    <source>
        <dbReference type="ARBA" id="ARBA00022982"/>
    </source>
</evidence>
<keyword evidence="2" id="KW-0004">4Fe-4S</keyword>
<accession>A0ABY5TN43</accession>
<feature type="transmembrane region" description="Helical" evidence="8">
    <location>
        <begin position="53"/>
        <end position="70"/>
    </location>
</feature>
<evidence type="ECO:0000313" key="10">
    <source>
        <dbReference type="EMBL" id="UVW34770.1"/>
    </source>
</evidence>
<dbReference type="NCBIfam" id="TIGR02745">
    <property type="entry name" value="ccoG_rdxA_fixG"/>
    <property type="match status" value="1"/>
</dbReference>
<gene>
    <name evidence="10" type="primary">ccoG</name>
    <name evidence="10" type="ORF">NYF23_12245</name>
</gene>
<dbReference type="Gene3D" id="2.60.40.10">
    <property type="entry name" value="Immunoglobulins"/>
    <property type="match status" value="1"/>
</dbReference>
<dbReference type="PROSITE" id="PS51379">
    <property type="entry name" value="4FE4S_FER_2"/>
    <property type="match status" value="1"/>
</dbReference>
<protein>
    <submittedName>
        <fullName evidence="10">Cytochrome c oxidase accessory protein CcoG</fullName>
    </submittedName>
</protein>
<keyword evidence="8" id="KW-0812">Transmembrane</keyword>
<dbReference type="InterPro" id="IPR017900">
    <property type="entry name" value="4Fe4S_Fe_S_CS"/>
</dbReference>
<keyword evidence="1" id="KW-0813">Transport</keyword>
<feature type="transmembrane region" description="Helical" evidence="8">
    <location>
        <begin position="171"/>
        <end position="189"/>
    </location>
</feature>
<evidence type="ECO:0000256" key="8">
    <source>
        <dbReference type="SAM" id="Phobius"/>
    </source>
</evidence>
<evidence type="ECO:0000256" key="6">
    <source>
        <dbReference type="ARBA" id="ARBA00023014"/>
    </source>
</evidence>
<evidence type="ECO:0000256" key="1">
    <source>
        <dbReference type="ARBA" id="ARBA00022448"/>
    </source>
</evidence>
<organism evidence="10 11">
    <name type="scientific">SAR92 clade bacterium H455</name>
    <dbReference type="NCBI Taxonomy" id="2974818"/>
    <lineage>
        <taxon>Bacteria</taxon>
        <taxon>Pseudomonadati</taxon>
        <taxon>Pseudomonadota</taxon>
        <taxon>Gammaproteobacteria</taxon>
        <taxon>Cellvibrionales</taxon>
        <taxon>Porticoccaceae</taxon>
        <taxon>SAR92 clade</taxon>
    </lineage>
</organism>
<evidence type="ECO:0000256" key="2">
    <source>
        <dbReference type="ARBA" id="ARBA00022485"/>
    </source>
</evidence>